<dbReference type="Pfam" id="PF07428">
    <property type="entry name" value="Tri3"/>
    <property type="match status" value="1"/>
</dbReference>
<comment type="caution">
    <text evidence="3">The sequence shown here is derived from an EMBL/GenBank/DDBJ whole genome shotgun (WGS) entry which is preliminary data.</text>
</comment>
<reference evidence="3" key="1">
    <citation type="submission" date="2023-03" db="EMBL/GenBank/DDBJ databases">
        <title>Massive genome expansion in bonnet fungi (Mycena s.s.) driven by repeated elements and novel gene families across ecological guilds.</title>
        <authorList>
            <consortium name="Lawrence Berkeley National Laboratory"/>
            <person name="Harder C.B."/>
            <person name="Miyauchi S."/>
            <person name="Viragh M."/>
            <person name="Kuo A."/>
            <person name="Thoen E."/>
            <person name="Andreopoulos B."/>
            <person name="Lu D."/>
            <person name="Skrede I."/>
            <person name="Drula E."/>
            <person name="Henrissat B."/>
            <person name="Morin E."/>
            <person name="Kohler A."/>
            <person name="Barry K."/>
            <person name="LaButti K."/>
            <person name="Morin E."/>
            <person name="Salamov A."/>
            <person name="Lipzen A."/>
            <person name="Mereny Z."/>
            <person name="Hegedus B."/>
            <person name="Baldrian P."/>
            <person name="Stursova M."/>
            <person name="Weitz H."/>
            <person name="Taylor A."/>
            <person name="Grigoriev I.V."/>
            <person name="Nagy L.G."/>
            <person name="Martin F."/>
            <person name="Kauserud H."/>
        </authorList>
    </citation>
    <scope>NUCLEOTIDE SEQUENCE</scope>
    <source>
        <strain evidence="3">9284</strain>
    </source>
</reference>
<dbReference type="PANTHER" id="PTHR42034">
    <property type="entry name" value="CHROMOSOME 7, WHOLE GENOME SHOTGUN SEQUENCE-RELATED"/>
    <property type="match status" value="1"/>
</dbReference>
<accession>A0AAD7C3H5</accession>
<dbReference type="GO" id="GO:0043386">
    <property type="term" value="P:mycotoxin biosynthetic process"/>
    <property type="evidence" value="ECO:0007669"/>
    <property type="project" value="InterPro"/>
</dbReference>
<evidence type="ECO:0000313" key="3">
    <source>
        <dbReference type="EMBL" id="KAJ7638213.1"/>
    </source>
</evidence>
<dbReference type="AlphaFoldDB" id="A0AAD7C3H5"/>
<keyword evidence="4" id="KW-1185">Reference proteome</keyword>
<evidence type="ECO:0000313" key="4">
    <source>
        <dbReference type="Proteomes" id="UP001221142"/>
    </source>
</evidence>
<dbReference type="PANTHER" id="PTHR42034:SF1">
    <property type="entry name" value="CONDENSATION DOMAIN-CONTAINING PROTEIN"/>
    <property type="match status" value="1"/>
</dbReference>
<dbReference type="EMBL" id="JARKIF010000005">
    <property type="protein sequence ID" value="KAJ7638213.1"/>
    <property type="molecule type" value="Genomic_DNA"/>
</dbReference>
<dbReference type="InterPro" id="IPR023213">
    <property type="entry name" value="CAT-like_dom_sf"/>
</dbReference>
<dbReference type="Proteomes" id="UP001221142">
    <property type="component" value="Unassembled WGS sequence"/>
</dbReference>
<organism evidence="3 4">
    <name type="scientific">Roridomyces roridus</name>
    <dbReference type="NCBI Taxonomy" id="1738132"/>
    <lineage>
        <taxon>Eukaryota</taxon>
        <taxon>Fungi</taxon>
        <taxon>Dikarya</taxon>
        <taxon>Basidiomycota</taxon>
        <taxon>Agaricomycotina</taxon>
        <taxon>Agaricomycetes</taxon>
        <taxon>Agaricomycetidae</taxon>
        <taxon>Agaricales</taxon>
        <taxon>Marasmiineae</taxon>
        <taxon>Mycenaceae</taxon>
        <taxon>Roridomyces</taxon>
    </lineage>
</organism>
<proteinExistence type="inferred from homology"/>
<dbReference type="Gene3D" id="3.30.559.30">
    <property type="entry name" value="Nonribosomal peptide synthetase, condensation domain"/>
    <property type="match status" value="1"/>
</dbReference>
<gene>
    <name evidence="3" type="ORF">FB45DRAFT_902275</name>
</gene>
<comment type="similarity">
    <text evidence="1">Belongs to the trichothecene O-acetyltransferase family.</text>
</comment>
<evidence type="ECO:0000256" key="2">
    <source>
        <dbReference type="ARBA" id="ARBA00022679"/>
    </source>
</evidence>
<protein>
    <submittedName>
        <fullName evidence="3">Uncharacterized protein</fullName>
    </submittedName>
</protein>
<name>A0AAD7C3H5_9AGAR</name>
<evidence type="ECO:0000256" key="1">
    <source>
        <dbReference type="ARBA" id="ARBA00006439"/>
    </source>
</evidence>
<dbReference type="InterPro" id="IPR009992">
    <property type="entry name" value="Tri3/Sat12/Sat16/Mac1"/>
</dbReference>
<keyword evidence="2" id="KW-0808">Transferase</keyword>
<dbReference type="GO" id="GO:0016407">
    <property type="term" value="F:acetyltransferase activity"/>
    <property type="evidence" value="ECO:0007669"/>
    <property type="project" value="InterPro"/>
</dbReference>
<dbReference type="Gene3D" id="3.30.559.10">
    <property type="entry name" value="Chloramphenicol acetyltransferase-like domain"/>
    <property type="match status" value="1"/>
</dbReference>
<sequence length="514" mass="57380">MSAEQLLAKCDLDKFKWSSTDARTFSRPLGGSELVQDLYNRFEKGNQALFFAAYLDFAEPQAVSTVLAAARAAWLSLRYQIPIVATSIQVDDSSTPRLEYRVGDAAQVNKWADRTLVVNCRPVLDLNRFREELGAQMVPSVSGDQTWMHIVMTPASLSSSRVSQLGFILHTHHAPIDGMGSRIVVNRYLTEFAKSLGDDGKEPALQWGGEVENLTPAVFNVLAPSEPVPIPSSSAEEPSVIHPLYATLLGEMAVLGKSLEDQHGFKPRGGDPGWPNAQRLQLLFSSSESDRVFECMKEQPYTLTILAHAALAMTQVFFNPVSTETEHLYMNNFVMRDIRSRLKAPYTDAGYPGYALSPPMFRLPVSLFLSDGTLLPMDRELLLKLMGETEQIYDGHRKMAVAYVAQAAEVFAYMMQQGYAHNQVAVNEAYNFSSDGAGEKYLDSTFQDANGKNMFSLRKFFTSVNHPHPAPYFRLSSWKRIIDIGADFNGNLLAPEEANEYLAKWKEFMLLIVN</sequence>